<dbReference type="Proteomes" id="UP000515146">
    <property type="component" value="Unplaced"/>
</dbReference>
<dbReference type="SUPFAM" id="SSF50447">
    <property type="entry name" value="Translation proteins"/>
    <property type="match status" value="1"/>
</dbReference>
<evidence type="ECO:0000256" key="5">
    <source>
        <dbReference type="ARBA" id="ARBA00035396"/>
    </source>
</evidence>
<dbReference type="InterPro" id="IPR000597">
    <property type="entry name" value="Ribosomal_uL3"/>
</dbReference>
<keyword evidence="2" id="KW-0689">Ribosomal protein</keyword>
<dbReference type="CTD" id="11222"/>
<proteinExistence type="inferred from homology"/>
<dbReference type="OrthoDB" id="274683at2759"/>
<name>A0A6P6XZC4_DERPT</name>
<organism evidence="6 7">
    <name type="scientific">Dermatophagoides pteronyssinus</name>
    <name type="common">European house dust mite</name>
    <dbReference type="NCBI Taxonomy" id="6956"/>
    <lineage>
        <taxon>Eukaryota</taxon>
        <taxon>Metazoa</taxon>
        <taxon>Ecdysozoa</taxon>
        <taxon>Arthropoda</taxon>
        <taxon>Chelicerata</taxon>
        <taxon>Arachnida</taxon>
        <taxon>Acari</taxon>
        <taxon>Acariformes</taxon>
        <taxon>Sarcoptiformes</taxon>
        <taxon>Astigmata</taxon>
        <taxon>Psoroptidia</taxon>
        <taxon>Analgoidea</taxon>
        <taxon>Pyroglyphidae</taxon>
        <taxon>Dermatophagoidinae</taxon>
        <taxon>Dermatophagoides</taxon>
    </lineage>
</organism>
<dbReference type="InterPro" id="IPR009000">
    <property type="entry name" value="Transl_B-barrel_sf"/>
</dbReference>
<sequence length="409" mass="47373">MFRSLMQTCSQNFGRTFINQSSIDINLNNSRIVNSVLTISVRNGRYSAPTTKRRKTYPYHWLGRAEKNSTLKNYLTKENKKFLDDIDHSKQEPFQNNKSPLKIEQLEKCEYEEGSMRCGVIAKKIGVQPMWTKDGQRLLTSVLQIVDNHVVSYIKNEDFVRTRRPFYKNHRFKNMDVLVVGAENASHLNYPLSYLGLFQKANLPPKKKLTRFFITPNAKLTPGTPLLANHFCVGHYVDVWGKTIDHGFQGVMKRWNFKGQLKHHGVTKAHRRPGTIARGRKLMGPVKGTKMAGHMGSERRTLKGLKIWRINTKYNVIWVHGPAVPGATNSWVYIHDTSLQEKKYNKDNHPPFPTYYEEESEEKLPENIYDKDLHPFDEPSLLFEETEEERKAALAALRMTKKAKIAKIR</sequence>
<dbReference type="InParanoid" id="A0A6P6XZC4"/>
<dbReference type="Pfam" id="PF00297">
    <property type="entry name" value="Ribosomal_L3"/>
    <property type="match status" value="1"/>
</dbReference>
<dbReference type="OMA" id="IGIYPMW"/>
<evidence type="ECO:0000256" key="3">
    <source>
        <dbReference type="ARBA" id="ARBA00023274"/>
    </source>
</evidence>
<evidence type="ECO:0000313" key="6">
    <source>
        <dbReference type="Proteomes" id="UP000515146"/>
    </source>
</evidence>
<dbReference type="GO" id="GO:0005762">
    <property type="term" value="C:mitochondrial large ribosomal subunit"/>
    <property type="evidence" value="ECO:0007669"/>
    <property type="project" value="TreeGrafter"/>
</dbReference>
<gene>
    <name evidence="7" type="primary">LOC113792813</name>
</gene>
<dbReference type="InterPro" id="IPR019927">
    <property type="entry name" value="Ribosomal_uL3_bac/org-type"/>
</dbReference>
<dbReference type="Gene3D" id="2.40.30.10">
    <property type="entry name" value="Translation factors"/>
    <property type="match status" value="2"/>
</dbReference>
<evidence type="ECO:0000256" key="4">
    <source>
        <dbReference type="ARBA" id="ARBA00035209"/>
    </source>
</evidence>
<evidence type="ECO:0000256" key="1">
    <source>
        <dbReference type="ARBA" id="ARBA00006540"/>
    </source>
</evidence>
<evidence type="ECO:0000313" key="7">
    <source>
        <dbReference type="RefSeq" id="XP_027198558.1"/>
    </source>
</evidence>
<keyword evidence="6" id="KW-1185">Reference proteome</keyword>
<keyword evidence="3" id="KW-0687">Ribonucleoprotein</keyword>
<evidence type="ECO:0000256" key="2">
    <source>
        <dbReference type="ARBA" id="ARBA00022980"/>
    </source>
</evidence>
<reference evidence="7" key="1">
    <citation type="submission" date="2025-08" db="UniProtKB">
        <authorList>
            <consortium name="RefSeq"/>
        </authorList>
    </citation>
    <scope>IDENTIFICATION</scope>
    <source>
        <strain evidence="7">Airmid</strain>
    </source>
</reference>
<dbReference type="GO" id="GO:0003735">
    <property type="term" value="F:structural constituent of ribosome"/>
    <property type="evidence" value="ECO:0007669"/>
    <property type="project" value="InterPro"/>
</dbReference>
<accession>A0A6P6XZC4</accession>
<comment type="similarity">
    <text evidence="1">Belongs to the universal ribosomal protein uL3 family.</text>
</comment>
<protein>
    <recommendedName>
        <fullName evidence="4">Large ribosomal subunit protein uL3m</fullName>
    </recommendedName>
    <alternativeName>
        <fullName evidence="5">39S ribosomal protein L3, mitochondrial</fullName>
    </alternativeName>
</protein>
<dbReference type="PANTHER" id="PTHR11229:SF8">
    <property type="entry name" value="LARGE RIBOSOMAL SUBUNIT PROTEIN UL3M"/>
    <property type="match status" value="1"/>
</dbReference>
<dbReference type="KEGG" id="dpte:113792813"/>
<dbReference type="NCBIfam" id="TIGR03625">
    <property type="entry name" value="L3_bact"/>
    <property type="match status" value="1"/>
</dbReference>
<dbReference type="FunCoup" id="A0A6P6XZC4">
    <property type="interactions" value="1088"/>
</dbReference>
<dbReference type="AlphaFoldDB" id="A0A6P6XZC4"/>
<dbReference type="GO" id="GO:0006412">
    <property type="term" value="P:translation"/>
    <property type="evidence" value="ECO:0007669"/>
    <property type="project" value="InterPro"/>
</dbReference>
<dbReference type="PANTHER" id="PTHR11229">
    <property type="entry name" value="50S RIBOSOMAL PROTEIN L3"/>
    <property type="match status" value="1"/>
</dbReference>
<dbReference type="RefSeq" id="XP_027198558.1">
    <property type="nucleotide sequence ID" value="XM_027342757.1"/>
</dbReference>